<keyword evidence="3" id="KW-1185">Reference proteome</keyword>
<accession>A0A0D2FNP1</accession>
<dbReference type="HOGENOM" id="CLU_1215366_0_0_1"/>
<reference evidence="2 3" key="1">
    <citation type="submission" date="2015-01" db="EMBL/GenBank/DDBJ databases">
        <title>The Genome Sequence of Capronia semiimmersa CBS27337.</title>
        <authorList>
            <consortium name="The Broad Institute Genomics Platform"/>
            <person name="Cuomo C."/>
            <person name="de Hoog S."/>
            <person name="Gorbushina A."/>
            <person name="Stielow B."/>
            <person name="Teixiera M."/>
            <person name="Abouelleil A."/>
            <person name="Chapman S.B."/>
            <person name="Priest M."/>
            <person name="Young S.K."/>
            <person name="Wortman J."/>
            <person name="Nusbaum C."/>
            <person name="Birren B."/>
        </authorList>
    </citation>
    <scope>NUCLEOTIDE SEQUENCE [LARGE SCALE GENOMIC DNA]</scope>
    <source>
        <strain evidence="2 3">CBS 27337</strain>
    </source>
</reference>
<evidence type="ECO:0000313" key="3">
    <source>
        <dbReference type="Proteomes" id="UP000054266"/>
    </source>
</evidence>
<dbReference type="AlphaFoldDB" id="A0A0D2FNP1"/>
<protein>
    <submittedName>
        <fullName evidence="2">Uncharacterized protein</fullName>
    </submittedName>
</protein>
<name>A0A0D2FNP1_9EURO</name>
<evidence type="ECO:0000256" key="1">
    <source>
        <dbReference type="SAM" id="MobiDB-lite"/>
    </source>
</evidence>
<proteinExistence type="predicted"/>
<dbReference type="EMBL" id="KN846957">
    <property type="protein sequence ID" value="KIW69868.1"/>
    <property type="molecule type" value="Genomic_DNA"/>
</dbReference>
<feature type="compositionally biased region" description="Polar residues" evidence="1">
    <location>
        <begin position="151"/>
        <end position="162"/>
    </location>
</feature>
<feature type="compositionally biased region" description="Polar residues" evidence="1">
    <location>
        <begin position="81"/>
        <end position="95"/>
    </location>
</feature>
<gene>
    <name evidence="2" type="ORF">PV04_02190</name>
</gene>
<feature type="region of interest" description="Disordered" evidence="1">
    <location>
        <begin position="1"/>
        <end position="35"/>
    </location>
</feature>
<feature type="compositionally biased region" description="Basic and acidic residues" evidence="1">
    <location>
        <begin position="112"/>
        <end position="124"/>
    </location>
</feature>
<feature type="region of interest" description="Disordered" evidence="1">
    <location>
        <begin position="79"/>
        <end position="185"/>
    </location>
</feature>
<dbReference type="Proteomes" id="UP000054266">
    <property type="component" value="Unassembled WGS sequence"/>
</dbReference>
<evidence type="ECO:0000313" key="2">
    <source>
        <dbReference type="EMBL" id="KIW69868.1"/>
    </source>
</evidence>
<sequence>MGLRVKLRKTFSYSSKKTSTSSQTGPNGETLYMTRTDIEYYKPNEIPKSKYRGRVDPEHQASLQAFSLADAFSSAPRRSSVALSGSFSPGGTESLSVAASRAHSRAASRRPSVHEHSGLRQHTELDDEASSSSSTSREKSVSASTILDAGTASTSLSDQPTAVPSAPAEPNNLAQHDSGIDMAGLSKQVTAHDTPFTPEELEQAMTRATLNKRFSDERRIGMAL</sequence>
<organism evidence="2 3">
    <name type="scientific">Phialophora macrospora</name>
    <dbReference type="NCBI Taxonomy" id="1851006"/>
    <lineage>
        <taxon>Eukaryota</taxon>
        <taxon>Fungi</taxon>
        <taxon>Dikarya</taxon>
        <taxon>Ascomycota</taxon>
        <taxon>Pezizomycotina</taxon>
        <taxon>Eurotiomycetes</taxon>
        <taxon>Chaetothyriomycetidae</taxon>
        <taxon>Chaetothyriales</taxon>
        <taxon>Herpotrichiellaceae</taxon>
        <taxon>Phialophora</taxon>
    </lineage>
</organism>
<feature type="compositionally biased region" description="Low complexity" evidence="1">
    <location>
        <begin position="10"/>
        <end position="22"/>
    </location>
</feature>